<feature type="chain" id="PRO_5003168597" evidence="1">
    <location>
        <begin position="24"/>
        <end position="419"/>
    </location>
</feature>
<feature type="signal peptide" evidence="1">
    <location>
        <begin position="1"/>
        <end position="23"/>
    </location>
</feature>
<accession>E3FDW6</accession>
<dbReference type="SUPFAM" id="SSF63829">
    <property type="entry name" value="Calcium-dependent phosphotriesterase"/>
    <property type="match status" value="1"/>
</dbReference>
<dbReference type="KEGG" id="sur:STAUR_3591"/>
<keyword evidence="1" id="KW-0732">Signal</keyword>
<dbReference type="Proteomes" id="UP000001351">
    <property type="component" value="Chromosome"/>
</dbReference>
<evidence type="ECO:0000313" key="2">
    <source>
        <dbReference type="EMBL" id="ADO71381.1"/>
    </source>
</evidence>
<dbReference type="STRING" id="378806.STAUR_3591"/>
<sequence>MNLTMTLRSVRWLTAILALPLLAACGDDEEEVPPPPPPPAAASQYAIVTQTAVDGASVSYIVVTDTVDHTEKLSLANENAIEVTGRAVVFGPPKKDHFFVNSGATVIRYNLTEAGVVEKGATVSFAGRGVQEIGEYQQQFRFISETKAYFFDASSAQVIIWNPTDMTVTGVIPFNEAVLPNTLLSFSAQPLDVANQIIIPMAWRPSTGTTVTKQAGVLVVNPSNDSLKFVKKNFKESENCGWVRDGVVGPNGQIYLSTEAYGAASYRVHRDEANVLKPCLLKFDPQSHTFDDTFFVDLTTLTNGISAGSVLQGPAGKTYLRVLDEASFPSQITADTSPRVLASAAAWKWWDIKLDTLTATPVATLPAAMGSTFLFPANDRMLFTNFTSNGDTELRELTDPNGKVVTVTTGRTFSFLQIH</sequence>
<protein>
    <submittedName>
        <fullName evidence="2">MxcI protein</fullName>
    </submittedName>
</protein>
<evidence type="ECO:0000313" key="3">
    <source>
        <dbReference type="Proteomes" id="UP000001351"/>
    </source>
</evidence>
<organism evidence="2 3">
    <name type="scientific">Stigmatella aurantiaca (strain DW4/3-1)</name>
    <dbReference type="NCBI Taxonomy" id="378806"/>
    <lineage>
        <taxon>Bacteria</taxon>
        <taxon>Pseudomonadati</taxon>
        <taxon>Myxococcota</taxon>
        <taxon>Myxococcia</taxon>
        <taxon>Myxococcales</taxon>
        <taxon>Cystobacterineae</taxon>
        <taxon>Archangiaceae</taxon>
        <taxon>Stigmatella</taxon>
    </lineage>
</organism>
<keyword evidence="3" id="KW-1185">Reference proteome</keyword>
<dbReference type="RefSeq" id="WP_013375824.1">
    <property type="nucleotide sequence ID" value="NC_014623.1"/>
</dbReference>
<reference evidence="2 3" key="1">
    <citation type="journal article" date="2011" name="Mol. Biol. Evol.">
        <title>Comparative genomic analysis of fruiting body formation in Myxococcales.</title>
        <authorList>
            <person name="Huntley S."/>
            <person name="Hamann N."/>
            <person name="Wegener-Feldbrugge S."/>
            <person name="Treuner-Lange A."/>
            <person name="Kube M."/>
            <person name="Reinhardt R."/>
            <person name="Klages S."/>
            <person name="Muller R."/>
            <person name="Ronning C.M."/>
            <person name="Nierman W.C."/>
            <person name="Sogaard-Andersen L."/>
        </authorList>
    </citation>
    <scope>NUCLEOTIDE SEQUENCE [LARGE SCALE GENOMIC DNA]</scope>
    <source>
        <strain evidence="2 3">DW4/3-1</strain>
    </source>
</reference>
<evidence type="ECO:0000256" key="1">
    <source>
        <dbReference type="SAM" id="SignalP"/>
    </source>
</evidence>
<dbReference type="AlphaFoldDB" id="E3FDW6"/>
<name>E3FDW6_STIAD</name>
<gene>
    <name evidence="2" type="primary">mxcI</name>
    <name evidence="2" type="ordered locus">STAUR_3591</name>
</gene>
<dbReference type="HOGENOM" id="CLU_672366_0_0_7"/>
<dbReference type="OrthoDB" id="5379593at2"/>
<dbReference type="EMBL" id="CP002271">
    <property type="protein sequence ID" value="ADO71381.1"/>
    <property type="molecule type" value="Genomic_DNA"/>
</dbReference>
<proteinExistence type="predicted"/>
<dbReference type="eggNOG" id="COG3391">
    <property type="taxonomic scope" value="Bacteria"/>
</dbReference>